<evidence type="ECO:0000256" key="4">
    <source>
        <dbReference type="SAM" id="MobiDB-lite"/>
    </source>
</evidence>
<name>A0A2J4PDF4_9ENTR</name>
<dbReference type="InterPro" id="IPR029061">
    <property type="entry name" value="THDP-binding"/>
</dbReference>
<comment type="cofactor">
    <cofactor evidence="1">
        <name>thiamine diphosphate</name>
        <dbReference type="ChEBI" id="CHEBI:58937"/>
    </cofactor>
</comment>
<dbReference type="InterPro" id="IPR005474">
    <property type="entry name" value="Transketolase_N"/>
</dbReference>
<comment type="similarity">
    <text evidence="2">Belongs to the transketolase family.</text>
</comment>
<evidence type="ECO:0000313" key="6">
    <source>
        <dbReference type="EMBL" id="PLL16835.1"/>
    </source>
</evidence>
<comment type="caution">
    <text evidence="6">The sequence shown here is derived from an EMBL/GenBank/DDBJ whole genome shotgun (WGS) entry which is preliminary data.</text>
</comment>
<dbReference type="Proteomes" id="UP000234505">
    <property type="component" value="Unassembled WGS sequence"/>
</dbReference>
<evidence type="ECO:0000259" key="5">
    <source>
        <dbReference type="Pfam" id="PF00456"/>
    </source>
</evidence>
<evidence type="ECO:0000256" key="1">
    <source>
        <dbReference type="ARBA" id="ARBA00001964"/>
    </source>
</evidence>
<reference evidence="6 7" key="2">
    <citation type="submission" date="2018-01" db="EMBL/GenBank/DDBJ databases">
        <title>Genomic study of Klebsiella pneumoniae.</title>
        <authorList>
            <person name="Yang Y."/>
            <person name="Bicalho R."/>
        </authorList>
    </citation>
    <scope>NUCLEOTIDE SEQUENCE [LARGE SCALE GENOMIC DNA]</scope>
    <source>
        <strain evidence="6 7">A11</strain>
    </source>
</reference>
<feature type="non-terminal residue" evidence="6">
    <location>
        <position position="1"/>
    </location>
</feature>
<organism evidence="6 7">
    <name type="scientific">Klebsiella michiganensis</name>
    <dbReference type="NCBI Taxonomy" id="1134687"/>
    <lineage>
        <taxon>Bacteria</taxon>
        <taxon>Pseudomonadati</taxon>
        <taxon>Pseudomonadota</taxon>
        <taxon>Gammaproteobacteria</taxon>
        <taxon>Enterobacterales</taxon>
        <taxon>Enterobacteriaceae</taxon>
        <taxon>Klebsiella/Raoultella group</taxon>
        <taxon>Klebsiella</taxon>
    </lineage>
</organism>
<gene>
    <name evidence="6" type="ORF">CWN50_34735</name>
</gene>
<reference evidence="6 7" key="1">
    <citation type="submission" date="2017-11" db="EMBL/GenBank/DDBJ databases">
        <authorList>
            <person name="Han C.G."/>
        </authorList>
    </citation>
    <scope>NUCLEOTIDE SEQUENCE [LARGE SCALE GENOMIC DNA]</scope>
    <source>
        <strain evidence="6 7">A11</strain>
    </source>
</reference>
<dbReference type="SUPFAM" id="SSF52518">
    <property type="entry name" value="Thiamin diphosphate-binding fold (THDP-binding)"/>
    <property type="match status" value="1"/>
</dbReference>
<dbReference type="EMBL" id="PIDS01002104">
    <property type="protein sequence ID" value="PLL16835.1"/>
    <property type="molecule type" value="Genomic_DNA"/>
</dbReference>
<dbReference type="AlphaFoldDB" id="A0A2J4PDF4"/>
<accession>A0A2J4PDF4</accession>
<dbReference type="PANTHER" id="PTHR47514">
    <property type="entry name" value="TRANSKETOLASE N-TERMINAL SECTION-RELATED"/>
    <property type="match status" value="1"/>
</dbReference>
<evidence type="ECO:0000313" key="7">
    <source>
        <dbReference type="Proteomes" id="UP000234505"/>
    </source>
</evidence>
<evidence type="ECO:0000256" key="3">
    <source>
        <dbReference type="ARBA" id="ARBA00023052"/>
    </source>
</evidence>
<feature type="domain" description="Transketolase N-terminal" evidence="5">
    <location>
        <begin position="10"/>
        <end position="87"/>
    </location>
</feature>
<sequence length="93" mass="10483">FSSHDPVNDVVNLEPLADKIRSFGWHVLELHNGNDMHQVADTLMLSRHLKGKPVAIVARTTKGSGVSYMENNGDWHSKTPSKEQFQQAMEELQ</sequence>
<feature type="region of interest" description="Disordered" evidence="4">
    <location>
        <begin position="71"/>
        <end position="93"/>
    </location>
</feature>
<dbReference type="Gene3D" id="3.40.50.970">
    <property type="match status" value="1"/>
</dbReference>
<evidence type="ECO:0000256" key="2">
    <source>
        <dbReference type="ARBA" id="ARBA00007131"/>
    </source>
</evidence>
<dbReference type="PANTHER" id="PTHR47514:SF1">
    <property type="entry name" value="TRANSKETOLASE N-TERMINAL SECTION-RELATED"/>
    <property type="match status" value="1"/>
</dbReference>
<keyword evidence="3" id="KW-0786">Thiamine pyrophosphate</keyword>
<proteinExistence type="inferred from homology"/>
<protein>
    <submittedName>
        <fullName evidence="6">Transketolase</fullName>
    </submittedName>
</protein>
<dbReference type="Pfam" id="PF00456">
    <property type="entry name" value="Transketolase_N"/>
    <property type="match status" value="1"/>
</dbReference>